<protein>
    <recommendedName>
        <fullName evidence="4">Polysaccharide chain length determinant N-terminal domain-containing protein</fullName>
    </recommendedName>
</protein>
<organism evidence="2 3">
    <name type="scientific">candidate division WWE3 bacterium CG08_land_8_20_14_0_20_43_13</name>
    <dbReference type="NCBI Taxonomy" id="1975087"/>
    <lineage>
        <taxon>Bacteria</taxon>
        <taxon>Katanobacteria</taxon>
    </lineage>
</organism>
<keyword evidence="1" id="KW-0472">Membrane</keyword>
<evidence type="ECO:0000256" key="1">
    <source>
        <dbReference type="SAM" id="Phobius"/>
    </source>
</evidence>
<keyword evidence="1" id="KW-0812">Transmembrane</keyword>
<dbReference type="AlphaFoldDB" id="A0A2H0X7M0"/>
<dbReference type="EMBL" id="PEYW01000026">
    <property type="protein sequence ID" value="PIS20835.1"/>
    <property type="molecule type" value="Genomic_DNA"/>
</dbReference>
<feature type="transmembrane region" description="Helical" evidence="1">
    <location>
        <begin position="16"/>
        <end position="34"/>
    </location>
</feature>
<accession>A0A2H0X7M0</accession>
<reference evidence="3" key="1">
    <citation type="submission" date="2017-09" db="EMBL/GenBank/DDBJ databases">
        <title>Depth-based differentiation of microbial function through sediment-hosted aquifers and enrichment of novel symbionts in the deep terrestrial subsurface.</title>
        <authorList>
            <person name="Probst A.J."/>
            <person name="Ladd B."/>
            <person name="Jarett J.K."/>
            <person name="Geller-Mcgrath D.E."/>
            <person name="Sieber C.M.K."/>
            <person name="Emerson J.B."/>
            <person name="Anantharaman K."/>
            <person name="Thomas B.C."/>
            <person name="Malmstrom R."/>
            <person name="Stieglmeier M."/>
            <person name="Klingl A."/>
            <person name="Woyke T."/>
            <person name="Ryan C.M."/>
            <person name="Banfield J.F."/>
        </authorList>
    </citation>
    <scope>NUCLEOTIDE SEQUENCE [LARGE SCALE GENOMIC DNA]</scope>
</reference>
<comment type="caution">
    <text evidence="2">The sequence shown here is derived from an EMBL/GenBank/DDBJ whole genome shotgun (WGS) entry which is preliminary data.</text>
</comment>
<proteinExistence type="predicted"/>
<name>A0A2H0X7M0_UNCKA</name>
<keyword evidence="1" id="KW-1133">Transmembrane helix</keyword>
<evidence type="ECO:0008006" key="4">
    <source>
        <dbReference type="Google" id="ProtNLM"/>
    </source>
</evidence>
<gene>
    <name evidence="2" type="ORF">COT52_01755</name>
</gene>
<feature type="transmembrane region" description="Helical" evidence="1">
    <location>
        <begin position="169"/>
        <end position="192"/>
    </location>
</feature>
<dbReference type="Proteomes" id="UP000231414">
    <property type="component" value="Unassembled WGS sequence"/>
</dbReference>
<evidence type="ECO:0000313" key="3">
    <source>
        <dbReference type="Proteomes" id="UP000231414"/>
    </source>
</evidence>
<evidence type="ECO:0000313" key="2">
    <source>
        <dbReference type="EMBL" id="PIS20835.1"/>
    </source>
</evidence>
<sequence length="213" mass="24215">MTIGIFLDKLNRYWKLWLFLAVFGGLLGSLFLFFPPRYRARDLFFVSSPTQALSQDFSYEGYYSYQVSDQFSRTLVGIFEDPLFSRQLVAKYGLPGSYKKVARCILVKPSGPRLVSVTVSSYNREFVTSVKNAVREELSFLTGNLSGETGLELNAAPVWSQASFESVEIPWWLGSLGGLCFGTFLFFLFMLFKSFEFIPPRPSSWEARSNVSI</sequence>